<dbReference type="GO" id="GO:0080120">
    <property type="term" value="P:CAAX-box protein maturation"/>
    <property type="evidence" value="ECO:0007669"/>
    <property type="project" value="UniProtKB-ARBA"/>
</dbReference>
<protein>
    <submittedName>
        <fullName evidence="3">CPBP family intramembrane metalloprotease</fullName>
    </submittedName>
</protein>
<feature type="domain" description="CAAX prenyl protease 2/Lysostaphin resistance protein A-like" evidence="2">
    <location>
        <begin position="163"/>
        <end position="262"/>
    </location>
</feature>
<dbReference type="AlphaFoldDB" id="A0A514BMT5"/>
<evidence type="ECO:0000259" key="2">
    <source>
        <dbReference type="Pfam" id="PF02517"/>
    </source>
</evidence>
<feature type="transmembrane region" description="Helical" evidence="1">
    <location>
        <begin position="119"/>
        <end position="140"/>
    </location>
</feature>
<keyword evidence="1" id="KW-1133">Transmembrane helix</keyword>
<feature type="transmembrane region" description="Helical" evidence="1">
    <location>
        <begin position="165"/>
        <end position="182"/>
    </location>
</feature>
<dbReference type="PANTHER" id="PTHR36435">
    <property type="entry name" value="SLR1288 PROTEIN"/>
    <property type="match status" value="1"/>
</dbReference>
<dbReference type="GO" id="GO:0004175">
    <property type="term" value="F:endopeptidase activity"/>
    <property type="evidence" value="ECO:0007669"/>
    <property type="project" value="UniProtKB-ARBA"/>
</dbReference>
<feature type="transmembrane region" description="Helical" evidence="1">
    <location>
        <begin position="194"/>
        <end position="212"/>
    </location>
</feature>
<keyword evidence="1" id="KW-0812">Transmembrane</keyword>
<evidence type="ECO:0000313" key="4">
    <source>
        <dbReference type="Proteomes" id="UP000317199"/>
    </source>
</evidence>
<accession>A0A514BMT5</accession>
<evidence type="ECO:0000313" key="3">
    <source>
        <dbReference type="EMBL" id="QDH68680.1"/>
    </source>
</evidence>
<evidence type="ECO:0000256" key="1">
    <source>
        <dbReference type="SAM" id="Phobius"/>
    </source>
</evidence>
<dbReference type="InterPro" id="IPR003675">
    <property type="entry name" value="Rce1/LyrA-like_dom"/>
</dbReference>
<feature type="transmembrane region" description="Helical" evidence="1">
    <location>
        <begin position="224"/>
        <end position="242"/>
    </location>
</feature>
<dbReference type="Pfam" id="PF02517">
    <property type="entry name" value="Rce1-like"/>
    <property type="match status" value="1"/>
</dbReference>
<feature type="transmembrane region" description="Helical" evidence="1">
    <location>
        <begin position="24"/>
        <end position="52"/>
    </location>
</feature>
<dbReference type="InterPro" id="IPR052710">
    <property type="entry name" value="CAAX_protease"/>
</dbReference>
<dbReference type="OrthoDB" id="6024813at2"/>
<keyword evidence="4" id="KW-1185">Reference proteome</keyword>
<keyword evidence="3" id="KW-0482">Metalloprotease</keyword>
<dbReference type="KEGG" id="lyj:FKV23_00025"/>
<keyword evidence="1" id="KW-0472">Membrane</keyword>
<reference evidence="3 4" key="1">
    <citation type="submission" date="2019-06" db="EMBL/GenBank/DDBJ databases">
        <title>Lysobacter alkalisoli sp. nov. isolated from saline-alkali soil.</title>
        <authorList>
            <person name="Sun J.-Q."/>
            <person name="Xu L."/>
        </authorList>
    </citation>
    <scope>NUCLEOTIDE SEQUENCE [LARGE SCALE GENOMIC DNA]</scope>
    <source>
        <strain evidence="3 4">SJ-36</strain>
    </source>
</reference>
<feature type="transmembrane region" description="Helical" evidence="1">
    <location>
        <begin position="78"/>
        <end position="98"/>
    </location>
</feature>
<gene>
    <name evidence="3" type="ORF">FKV23_00025</name>
</gene>
<keyword evidence="3" id="KW-0645">Protease</keyword>
<feature type="transmembrane region" description="Helical" evidence="1">
    <location>
        <begin position="249"/>
        <end position="268"/>
    </location>
</feature>
<organism evidence="3 4">
    <name type="scientific">Marilutibacter alkalisoli</name>
    <dbReference type="NCBI Taxonomy" id="2591633"/>
    <lineage>
        <taxon>Bacteria</taxon>
        <taxon>Pseudomonadati</taxon>
        <taxon>Pseudomonadota</taxon>
        <taxon>Gammaproteobacteria</taxon>
        <taxon>Lysobacterales</taxon>
        <taxon>Lysobacteraceae</taxon>
        <taxon>Marilutibacter</taxon>
    </lineage>
</organism>
<dbReference type="GO" id="GO:0008237">
    <property type="term" value="F:metallopeptidase activity"/>
    <property type="evidence" value="ECO:0007669"/>
    <property type="project" value="UniProtKB-KW"/>
</dbReference>
<dbReference type="RefSeq" id="WP_141622023.1">
    <property type="nucleotide sequence ID" value="NZ_CP041242.1"/>
</dbReference>
<dbReference type="GO" id="GO:0006508">
    <property type="term" value="P:proteolysis"/>
    <property type="evidence" value="ECO:0007669"/>
    <property type="project" value="UniProtKB-KW"/>
</dbReference>
<dbReference type="PANTHER" id="PTHR36435:SF1">
    <property type="entry name" value="CAAX AMINO TERMINAL PROTEASE FAMILY PROTEIN"/>
    <property type="match status" value="1"/>
</dbReference>
<keyword evidence="3" id="KW-0378">Hydrolase</keyword>
<dbReference type="Proteomes" id="UP000317199">
    <property type="component" value="Chromosome"/>
</dbReference>
<dbReference type="EMBL" id="CP041242">
    <property type="protein sequence ID" value="QDH68680.1"/>
    <property type="molecule type" value="Genomic_DNA"/>
</dbReference>
<proteinExistence type="predicted"/>
<name>A0A514BMT5_9GAMM</name>
<sequence>MDTQGATAPTMPPPLPVRPLGPAVLGFVIDLIAVLATAIVLSALLGAAWVVWSALSAAAGDLDRFAELVKQVPPPDGIVLVWITLLAMLPTAVLFYFLRARATRAERAASHAALARPATWGWMLITSLAVLALSYGIGWIGDRLGSTPVPTNVALVEKAFDESPLFLIAFTVLLAPLYEELLFRRVLFGRLWRAGRPGLGLLLSSAAFALVHELPGMSTNPWPAMLQLWLVYGAMGATFAWVYRRTGTLWAAIGAHALNNAFACALLLSGHG</sequence>